<dbReference type="PANTHER" id="PTHR31973:SF199">
    <property type="entry name" value="SWIM-TYPE DOMAIN-CONTAINING PROTEIN"/>
    <property type="match status" value="1"/>
</dbReference>
<dbReference type="AlphaFoldDB" id="A0ABD2YBS1"/>
<organism evidence="1 2">
    <name type="scientific">Cinchona calisaya</name>
    <dbReference type="NCBI Taxonomy" id="153742"/>
    <lineage>
        <taxon>Eukaryota</taxon>
        <taxon>Viridiplantae</taxon>
        <taxon>Streptophyta</taxon>
        <taxon>Embryophyta</taxon>
        <taxon>Tracheophyta</taxon>
        <taxon>Spermatophyta</taxon>
        <taxon>Magnoliopsida</taxon>
        <taxon>eudicotyledons</taxon>
        <taxon>Gunneridae</taxon>
        <taxon>Pentapetalae</taxon>
        <taxon>asterids</taxon>
        <taxon>lamiids</taxon>
        <taxon>Gentianales</taxon>
        <taxon>Rubiaceae</taxon>
        <taxon>Cinchonoideae</taxon>
        <taxon>Cinchoneae</taxon>
        <taxon>Cinchona</taxon>
    </lineage>
</organism>
<evidence type="ECO:0000313" key="2">
    <source>
        <dbReference type="Proteomes" id="UP001630127"/>
    </source>
</evidence>
<reference evidence="1 2" key="1">
    <citation type="submission" date="2024-11" db="EMBL/GenBank/DDBJ databases">
        <title>A near-complete genome assembly of Cinchona calisaya.</title>
        <authorList>
            <person name="Lian D.C."/>
            <person name="Zhao X.W."/>
            <person name="Wei L."/>
        </authorList>
    </citation>
    <scope>NUCLEOTIDE SEQUENCE [LARGE SCALE GENOMIC DNA]</scope>
    <source>
        <tissue evidence="1">Nenye</tissue>
    </source>
</reference>
<comment type="caution">
    <text evidence="1">The sequence shown here is derived from an EMBL/GenBank/DDBJ whole genome shotgun (WGS) entry which is preliminary data.</text>
</comment>
<dbReference type="PANTHER" id="PTHR31973">
    <property type="entry name" value="POLYPROTEIN, PUTATIVE-RELATED"/>
    <property type="match status" value="1"/>
</dbReference>
<protein>
    <recommendedName>
        <fullName evidence="3">MULE transposase domain-containing protein</fullName>
    </recommendedName>
</protein>
<proteinExistence type="predicted"/>
<evidence type="ECO:0008006" key="3">
    <source>
        <dbReference type="Google" id="ProtNLM"/>
    </source>
</evidence>
<gene>
    <name evidence="1" type="ORF">ACH5RR_037724</name>
</gene>
<dbReference type="Proteomes" id="UP001630127">
    <property type="component" value="Unassembled WGS sequence"/>
</dbReference>
<sequence>MWKKNDRNRMRAICKSSRCSWFVFASKMPDSDTFVLKTMGPEHQCGRPFYHKHAISTFLSKRYLDFLRLNRRVTVGEFQDKVHREHNVNITRHQVYKTFQKAKVLIYGKYKEQYTKLWDYCAELLEKNSGSIMDIVTKVDEISRKERFQRMYICFEALKKGFKEGCRRVVVVDGCHLRGPHPGVLLIAVVIDPNDYIYPIAYAVVEIENKNSWKWFIEYL</sequence>
<evidence type="ECO:0000313" key="1">
    <source>
        <dbReference type="EMBL" id="KAL3503275.1"/>
    </source>
</evidence>
<accession>A0ABD2YBS1</accession>
<name>A0ABD2YBS1_9GENT</name>
<keyword evidence="2" id="KW-1185">Reference proteome</keyword>
<dbReference type="EMBL" id="JBJUIK010000015">
    <property type="protein sequence ID" value="KAL3503275.1"/>
    <property type="molecule type" value="Genomic_DNA"/>
</dbReference>